<feature type="compositionally biased region" description="Low complexity" evidence="1">
    <location>
        <begin position="524"/>
        <end position="537"/>
    </location>
</feature>
<dbReference type="Proteomes" id="UP000626109">
    <property type="component" value="Unassembled WGS sequence"/>
</dbReference>
<sequence length="558" mass="59651">MADVRGRPWAGSTAAAVLAGRPRSEANEHLVSLAEWVQSNRLLRQFLIRFSDQLWGDVAKDLCLLGVLCLRHLSPSPDTAWSSGDLSDLVEYIQREGRWPEELTPVSGEREDWLPPWEQKRTVFSKPSPEWRTVSPGPTPTPPAAATSRCPQSPAEWSQTQFSSTRQPPFEVIASYPPWNRPASPGREQVSTEVFKSERPATRVVSRVGGAQLGGKDLPSRFSSSRATRDGCARSTAFHAELRPGSRNLGRRASGTRSTDAPAGVSSRATESVSSRARGGPVKQGPSLRAACDAQRQDRERHGAASALNAPPSAWSCDFAPSWRAAPTPTEAPGRRLASSGWKEAEKHAVHRGSDLLTSDAAELNDAHPVPPELASGVGTLDSAGSELADRVDSVQGKLRVTQMRDAGDDALSTATGAIRPGGSISANDQRQDCRNWPMFRAPRHSRGGWAAEVDICNDEVTAADHSPEDFPRIPLSSEAAALLALRGSQAPESQAGLRQEFLLHQQRSGAAAYSEARSPMLASPESNTSSASSGLSLGAPWAQSVGGLGAALWAVQS</sequence>
<feature type="compositionally biased region" description="Polar residues" evidence="1">
    <location>
        <begin position="149"/>
        <end position="167"/>
    </location>
</feature>
<feature type="region of interest" description="Disordered" evidence="1">
    <location>
        <begin position="515"/>
        <end position="537"/>
    </location>
</feature>
<proteinExistence type="predicted"/>
<dbReference type="EMBL" id="CAJNNW010030434">
    <property type="protein sequence ID" value="CAE8703454.1"/>
    <property type="molecule type" value="Genomic_DNA"/>
</dbReference>
<accession>A0A813KKF1</accession>
<reference evidence="2" key="1">
    <citation type="submission" date="2021-02" db="EMBL/GenBank/DDBJ databases">
        <authorList>
            <person name="Dougan E. K."/>
            <person name="Rhodes N."/>
            <person name="Thang M."/>
            <person name="Chan C."/>
        </authorList>
    </citation>
    <scope>NUCLEOTIDE SEQUENCE</scope>
</reference>
<feature type="compositionally biased region" description="Basic and acidic residues" evidence="1">
    <location>
        <begin position="343"/>
        <end position="352"/>
    </location>
</feature>
<gene>
    <name evidence="2" type="ORF">PGLA2088_LOCUS32836</name>
</gene>
<evidence type="ECO:0000313" key="2">
    <source>
        <dbReference type="EMBL" id="CAE8703454.1"/>
    </source>
</evidence>
<protein>
    <submittedName>
        <fullName evidence="2">Uncharacterized protein</fullName>
    </submittedName>
</protein>
<evidence type="ECO:0000256" key="1">
    <source>
        <dbReference type="SAM" id="MobiDB-lite"/>
    </source>
</evidence>
<dbReference type="AlphaFoldDB" id="A0A813KKF1"/>
<organism evidence="2 3">
    <name type="scientific">Polarella glacialis</name>
    <name type="common">Dinoflagellate</name>
    <dbReference type="NCBI Taxonomy" id="89957"/>
    <lineage>
        <taxon>Eukaryota</taxon>
        <taxon>Sar</taxon>
        <taxon>Alveolata</taxon>
        <taxon>Dinophyceae</taxon>
        <taxon>Suessiales</taxon>
        <taxon>Suessiaceae</taxon>
        <taxon>Polarella</taxon>
    </lineage>
</organism>
<name>A0A813KKF1_POLGL</name>
<comment type="caution">
    <text evidence="2">The sequence shown here is derived from an EMBL/GenBank/DDBJ whole genome shotgun (WGS) entry which is preliminary data.</text>
</comment>
<feature type="region of interest" description="Disordered" evidence="1">
    <location>
        <begin position="125"/>
        <end position="352"/>
    </location>
</feature>
<evidence type="ECO:0000313" key="3">
    <source>
        <dbReference type="Proteomes" id="UP000626109"/>
    </source>
</evidence>